<dbReference type="Gene3D" id="3.60.21.10">
    <property type="match status" value="1"/>
</dbReference>
<dbReference type="EMBL" id="FNEB01000007">
    <property type="protein sequence ID" value="SDJ00416.1"/>
    <property type="molecule type" value="Genomic_DNA"/>
</dbReference>
<sequence length="620" mass="66269">MAGRNDIRGAVRAGLRLMQTSDLHGHLMAYDYAADRPQPGVGLVRTAALIESARSEVRNSLLLDGGDFLFGNIVSDDWVAMPAHRQPHPVIAAMNALGYDAVALGNHEFNFGLEVLHEAVAQARFPLLCTNLAPLHRDVPFAACPSLILRQSVLDEAGRPHDLAIGVLAVLPPQVMQWDAAHLSGRVAARGMVDAARTEAAGLRAAGADLVIVLNHSGLGDGSDAPDAENTGLALARLTDADVVLCAHKHQHFPGPHYDGRPNVDAQAGTLAGKPAAMPGCWGSHLAVIDLGLVRDADGWRVAGHRTALRPVARRVKGAQVPRVRDAPAILRLAEPAHRATLDRMRREIGYVDADLTTHFSQVAPCRVSALVAAAQAWRAKAMLAGRAHPPILSAAAPFRCGGTGGPENYTSLRAGPVRAKDISAIYPFPNTLQVVALDGAQILDWLEQSAVQFHRLQTDCPGQALLREDYPSYNFDILHGLRYVIDPGRDPRFNPAGRLLDAGASRLRAVTWNGAPLDLGAEFWVLTNSYRAEGGGHFAALSGAGRVQAANESISEILQRYLQAGHGLPADRSPVWRFADLPDVQAVLRTGPGVAPPDSAALEPDGIDTDGFARFRVRF</sequence>
<dbReference type="Pfam" id="PF00149">
    <property type="entry name" value="Metallophos"/>
    <property type="match status" value="1"/>
</dbReference>
<dbReference type="PROSITE" id="PS00786">
    <property type="entry name" value="5_NUCLEOTIDASE_2"/>
    <property type="match status" value="1"/>
</dbReference>
<accession>A0A1G8Q765</accession>
<dbReference type="GO" id="GO:0030288">
    <property type="term" value="C:outer membrane-bounded periplasmic space"/>
    <property type="evidence" value="ECO:0007669"/>
    <property type="project" value="TreeGrafter"/>
</dbReference>
<dbReference type="RefSeq" id="WP_090029303.1">
    <property type="nucleotide sequence ID" value="NZ_FNEB01000007.1"/>
</dbReference>
<dbReference type="PANTHER" id="PTHR11575">
    <property type="entry name" value="5'-NUCLEOTIDASE-RELATED"/>
    <property type="match status" value="1"/>
</dbReference>
<reference evidence="6 7" key="1">
    <citation type="submission" date="2016-10" db="EMBL/GenBank/DDBJ databases">
        <authorList>
            <person name="de Groot N.N."/>
        </authorList>
    </citation>
    <scope>NUCLEOTIDE SEQUENCE [LARGE SCALE GENOMIC DNA]</scope>
    <source>
        <strain evidence="6 7">DSM 28010</strain>
    </source>
</reference>
<dbReference type="InterPro" id="IPR029052">
    <property type="entry name" value="Metallo-depent_PP-like"/>
</dbReference>
<dbReference type="InterPro" id="IPR036907">
    <property type="entry name" value="5'-Nucleotdase_C_sf"/>
</dbReference>
<dbReference type="InterPro" id="IPR004843">
    <property type="entry name" value="Calcineurin-like_PHP"/>
</dbReference>
<dbReference type="NCBIfam" id="NF006938">
    <property type="entry name" value="PRK09420.1"/>
    <property type="match status" value="1"/>
</dbReference>
<dbReference type="SUPFAM" id="SSF55816">
    <property type="entry name" value="5'-nucleotidase (syn. UDP-sugar hydrolase), C-terminal domain"/>
    <property type="match status" value="1"/>
</dbReference>
<evidence type="ECO:0000256" key="1">
    <source>
        <dbReference type="ARBA" id="ARBA00006654"/>
    </source>
</evidence>
<feature type="domain" description="5'-Nucleotidase C-terminal" evidence="5">
    <location>
        <begin position="352"/>
        <end position="542"/>
    </location>
</feature>
<evidence type="ECO:0000256" key="2">
    <source>
        <dbReference type="ARBA" id="ARBA00022729"/>
    </source>
</evidence>
<keyword evidence="3" id="KW-0547">Nucleotide-binding</keyword>
<evidence type="ECO:0000259" key="5">
    <source>
        <dbReference type="Pfam" id="PF02872"/>
    </source>
</evidence>
<dbReference type="AlphaFoldDB" id="A0A1G8Q765"/>
<comment type="similarity">
    <text evidence="1 3">Belongs to the 5'-nucleotidase family.</text>
</comment>
<proteinExistence type="inferred from homology"/>
<keyword evidence="3" id="KW-0378">Hydrolase</keyword>
<evidence type="ECO:0000256" key="3">
    <source>
        <dbReference type="RuleBase" id="RU362119"/>
    </source>
</evidence>
<dbReference type="Proteomes" id="UP000199340">
    <property type="component" value="Unassembled WGS sequence"/>
</dbReference>
<dbReference type="SUPFAM" id="SSF56300">
    <property type="entry name" value="Metallo-dependent phosphatases"/>
    <property type="match status" value="1"/>
</dbReference>
<dbReference type="OrthoDB" id="9803927at2"/>
<keyword evidence="7" id="KW-1185">Reference proteome</keyword>
<dbReference type="InterPro" id="IPR006179">
    <property type="entry name" value="5_nucleotidase/apyrase"/>
</dbReference>
<evidence type="ECO:0000259" key="4">
    <source>
        <dbReference type="Pfam" id="PF00149"/>
    </source>
</evidence>
<dbReference type="Pfam" id="PF02872">
    <property type="entry name" value="5_nucleotid_C"/>
    <property type="match status" value="1"/>
</dbReference>
<dbReference type="PANTHER" id="PTHR11575:SF6">
    <property type="entry name" value="2',3'-CYCLIC-NUCLEOTIDE 2'-PHOSPHODIESTERASE_3'-NUCLEOTIDASE"/>
    <property type="match status" value="1"/>
</dbReference>
<dbReference type="InterPro" id="IPR008334">
    <property type="entry name" value="5'-Nucleotdase_C"/>
</dbReference>
<keyword evidence="2" id="KW-0732">Signal</keyword>
<protein>
    <submittedName>
        <fullName evidence="6">2',3'-cyclic-nucleotide 2'-phosphodiesterase / 3'-nucleotidase</fullName>
    </submittedName>
</protein>
<gene>
    <name evidence="6" type="ORF">SAMN05421850_107137</name>
</gene>
<dbReference type="GO" id="GO:0009166">
    <property type="term" value="P:nucleotide catabolic process"/>
    <property type="evidence" value="ECO:0007669"/>
    <property type="project" value="InterPro"/>
</dbReference>
<dbReference type="Gene3D" id="3.90.780.10">
    <property type="entry name" value="5'-Nucleotidase, C-terminal domain"/>
    <property type="match status" value="1"/>
</dbReference>
<feature type="domain" description="Calcineurin-like phosphoesterase" evidence="4">
    <location>
        <begin position="15"/>
        <end position="251"/>
    </location>
</feature>
<dbReference type="GO" id="GO:0016788">
    <property type="term" value="F:hydrolase activity, acting on ester bonds"/>
    <property type="evidence" value="ECO:0007669"/>
    <property type="project" value="InterPro"/>
</dbReference>
<evidence type="ECO:0000313" key="6">
    <source>
        <dbReference type="EMBL" id="SDJ00416.1"/>
    </source>
</evidence>
<dbReference type="STRING" id="490829.SAMN05421850_107137"/>
<evidence type="ECO:0000313" key="7">
    <source>
        <dbReference type="Proteomes" id="UP000199340"/>
    </source>
</evidence>
<name>A0A1G8Q765_9RHOB</name>
<dbReference type="InterPro" id="IPR006146">
    <property type="entry name" value="5'-Nucleotdase_CS"/>
</dbReference>
<dbReference type="PRINTS" id="PR01607">
    <property type="entry name" value="APYRASEFAMLY"/>
</dbReference>
<dbReference type="GO" id="GO:0000166">
    <property type="term" value="F:nucleotide binding"/>
    <property type="evidence" value="ECO:0007669"/>
    <property type="project" value="UniProtKB-KW"/>
</dbReference>
<dbReference type="GO" id="GO:0046872">
    <property type="term" value="F:metal ion binding"/>
    <property type="evidence" value="ECO:0007669"/>
    <property type="project" value="InterPro"/>
</dbReference>
<organism evidence="6 7">
    <name type="scientific">Lutimaribacter saemankumensis</name>
    <dbReference type="NCBI Taxonomy" id="490829"/>
    <lineage>
        <taxon>Bacteria</taxon>
        <taxon>Pseudomonadati</taxon>
        <taxon>Pseudomonadota</taxon>
        <taxon>Alphaproteobacteria</taxon>
        <taxon>Rhodobacterales</taxon>
        <taxon>Roseobacteraceae</taxon>
        <taxon>Lutimaribacter</taxon>
    </lineage>
</organism>